<dbReference type="AlphaFoldDB" id="A0A4S4AZ66"/>
<feature type="signal peptide" evidence="6">
    <location>
        <begin position="1"/>
        <end position="27"/>
    </location>
</feature>
<feature type="chain" id="PRO_5020588409" evidence="6">
    <location>
        <begin position="28"/>
        <end position="338"/>
    </location>
</feature>
<accession>A0A4S4AZ66</accession>
<evidence type="ECO:0000256" key="5">
    <source>
        <dbReference type="ARBA" id="ARBA00022764"/>
    </source>
</evidence>
<comment type="caution">
    <text evidence="7">The sequence shown here is derived from an EMBL/GenBank/DDBJ whole genome shotgun (WGS) entry which is preliminary data.</text>
</comment>
<dbReference type="GO" id="GO:1901681">
    <property type="term" value="F:sulfur compound binding"/>
    <property type="evidence" value="ECO:0007669"/>
    <property type="project" value="InterPro"/>
</dbReference>
<dbReference type="NCBIfam" id="NF008022">
    <property type="entry name" value="PRK10752.1"/>
    <property type="match status" value="1"/>
</dbReference>
<evidence type="ECO:0000256" key="2">
    <source>
        <dbReference type="ARBA" id="ARBA00006099"/>
    </source>
</evidence>
<dbReference type="PANTHER" id="PTHR30368">
    <property type="entry name" value="SULFATE-BINDING PROTEIN"/>
    <property type="match status" value="1"/>
</dbReference>
<comment type="subcellular location">
    <subcellularLocation>
        <location evidence="1">Periplasm</location>
    </subcellularLocation>
</comment>
<evidence type="ECO:0000313" key="7">
    <source>
        <dbReference type="EMBL" id="THF65313.1"/>
    </source>
</evidence>
<dbReference type="Proteomes" id="UP000307956">
    <property type="component" value="Unassembled WGS sequence"/>
</dbReference>
<dbReference type="GO" id="GO:0042597">
    <property type="term" value="C:periplasmic space"/>
    <property type="evidence" value="ECO:0007669"/>
    <property type="project" value="UniProtKB-SubCell"/>
</dbReference>
<dbReference type="CDD" id="cd01005">
    <property type="entry name" value="PBP2_CysP"/>
    <property type="match status" value="1"/>
</dbReference>
<dbReference type="RefSeq" id="WP_136383206.1">
    <property type="nucleotide sequence ID" value="NZ_SSOD01000001.1"/>
</dbReference>
<sequence>MHTPFRLKTLIAGAALALALPFSAAHAQTELLNVSYDPTRELYKEFNEAFAKHWKAQTGENVTIKQSHGGAGKQARSVIDGLEADVVTLALAYDIDAIAEKAKLFPADWQKRLPHNSSPYTSTIVFLVRKDNPKNIKDWNDLVKPGVSVITPNPKTSGGARWNYLAAWAYALAQPGGTEEKAKEFVRQIYANVPVLDSGARGSTTTFVERGIGDVFLSWENEAFLALKELGPGKFEIVVPSLSILAEPPVTIVDKNVDKHGTRKVAQAYLEYLYSPEGQEIAGKNFYRPNDPAVAAKFAKQFVNVKLINIDDVFGGWQKAQKTHFEDGGTFDQIYTKR</sequence>
<keyword evidence="8" id="KW-1185">Reference proteome</keyword>
<dbReference type="NCBIfam" id="NF008106">
    <property type="entry name" value="PRK10852.1"/>
    <property type="match status" value="1"/>
</dbReference>
<comment type="similarity">
    <text evidence="2">Belongs to the prokaryotic sulfate-binding protein family.</text>
</comment>
<dbReference type="NCBIfam" id="TIGR00971">
    <property type="entry name" value="3a0106s03"/>
    <property type="match status" value="1"/>
</dbReference>
<dbReference type="Pfam" id="PF13531">
    <property type="entry name" value="SBP_bac_11"/>
    <property type="match status" value="1"/>
</dbReference>
<gene>
    <name evidence="7" type="ORF">E6O51_01550</name>
</gene>
<keyword evidence="5" id="KW-0574">Periplasm</keyword>
<dbReference type="EMBL" id="SSOD01000001">
    <property type="protein sequence ID" value="THF65313.1"/>
    <property type="molecule type" value="Genomic_DNA"/>
</dbReference>
<keyword evidence="4 6" id="KW-0732">Signal</keyword>
<evidence type="ECO:0000256" key="6">
    <source>
        <dbReference type="SAM" id="SignalP"/>
    </source>
</evidence>
<dbReference type="PROSITE" id="PS00757">
    <property type="entry name" value="PROK_SULFATE_BIND_2"/>
    <property type="match status" value="1"/>
</dbReference>
<dbReference type="InterPro" id="IPR034408">
    <property type="entry name" value="Sulphate/thiosulphate_BS"/>
</dbReference>
<dbReference type="GO" id="GO:1902358">
    <property type="term" value="P:sulfate transmembrane transport"/>
    <property type="evidence" value="ECO:0007669"/>
    <property type="project" value="InterPro"/>
</dbReference>
<evidence type="ECO:0000313" key="8">
    <source>
        <dbReference type="Proteomes" id="UP000307956"/>
    </source>
</evidence>
<dbReference type="SUPFAM" id="SSF53850">
    <property type="entry name" value="Periplasmic binding protein-like II"/>
    <property type="match status" value="1"/>
</dbReference>
<reference evidence="7 8" key="1">
    <citation type="submission" date="2019-04" db="EMBL/GenBank/DDBJ databases">
        <title>Azoarcus rhizosphaerae sp. nov. isolated from rhizosphere of Ficus religiosa.</title>
        <authorList>
            <person name="Lin S.-Y."/>
            <person name="Hameed A."/>
            <person name="Hsu Y.-H."/>
            <person name="Young C.-C."/>
        </authorList>
    </citation>
    <scope>NUCLEOTIDE SEQUENCE [LARGE SCALE GENOMIC DNA]</scope>
    <source>
        <strain evidence="7 8">CC-YHH848</strain>
    </source>
</reference>
<dbReference type="Gene3D" id="3.40.190.10">
    <property type="entry name" value="Periplasmic binding protein-like II"/>
    <property type="match status" value="2"/>
</dbReference>
<evidence type="ECO:0000256" key="4">
    <source>
        <dbReference type="ARBA" id="ARBA00022729"/>
    </source>
</evidence>
<proteinExistence type="inferred from homology"/>
<evidence type="ECO:0000256" key="3">
    <source>
        <dbReference type="ARBA" id="ARBA00022448"/>
    </source>
</evidence>
<organism evidence="7 8">
    <name type="scientific">Pseudothauera rhizosphaerae</name>
    <dbReference type="NCBI Taxonomy" id="2565932"/>
    <lineage>
        <taxon>Bacteria</taxon>
        <taxon>Pseudomonadati</taxon>
        <taxon>Pseudomonadota</taxon>
        <taxon>Betaproteobacteria</taxon>
        <taxon>Rhodocyclales</taxon>
        <taxon>Zoogloeaceae</taxon>
        <taxon>Pseudothauera</taxon>
    </lineage>
</organism>
<name>A0A4S4AZ66_9RHOO</name>
<dbReference type="GO" id="GO:0140104">
    <property type="term" value="F:molecular carrier activity"/>
    <property type="evidence" value="ECO:0007669"/>
    <property type="project" value="InterPro"/>
</dbReference>
<dbReference type="InterPro" id="IPR005669">
    <property type="entry name" value="Thiosulph/SO4-bd"/>
</dbReference>
<dbReference type="PANTHER" id="PTHR30368:SF2">
    <property type="entry name" value="SULFATE-BINDING PROTEIN"/>
    <property type="match status" value="1"/>
</dbReference>
<protein>
    <submittedName>
        <fullName evidence="7">Sulfate ABC transporter substrate-binding protein</fullName>
    </submittedName>
</protein>
<evidence type="ECO:0000256" key="1">
    <source>
        <dbReference type="ARBA" id="ARBA00004418"/>
    </source>
</evidence>
<keyword evidence="3" id="KW-0813">Transport</keyword>
<dbReference type="OrthoDB" id="9802127at2"/>